<keyword evidence="4" id="KW-0862">Zinc</keyword>
<dbReference type="EMBL" id="CACVKT020009374">
    <property type="protein sequence ID" value="CAC5421706.1"/>
    <property type="molecule type" value="Genomic_DNA"/>
</dbReference>
<keyword evidence="6" id="KW-0732">Signal</keyword>
<evidence type="ECO:0000256" key="3">
    <source>
        <dbReference type="ARBA" id="ARBA00023157"/>
    </source>
</evidence>
<feature type="disulfide bond" evidence="5">
    <location>
        <begin position="19"/>
        <end position="87"/>
    </location>
</feature>
<evidence type="ECO:0000256" key="2">
    <source>
        <dbReference type="ARBA" id="ARBA00022525"/>
    </source>
</evidence>
<sequence length="160" mass="18015">MLLLYVLTVLSMVSWSLGCSCGETSLHQYVCGSEFVIKCRVQTVPGSETNADVYYVVNVLDILKQPSPHALPMGEVKIWTPGNDGICKAPLALNEEYYIGGSIDKRTGKLQTYLCNFRSKVSTLKDCQKRMIAENMFDCSCKTPECFQDCRRGRHVFIRL</sequence>
<gene>
    <name evidence="8" type="ORF">MCOR_53798</name>
</gene>
<dbReference type="GO" id="GO:0051045">
    <property type="term" value="P:negative regulation of membrane protein ectodomain proteolysis"/>
    <property type="evidence" value="ECO:0007669"/>
    <property type="project" value="TreeGrafter"/>
</dbReference>
<reference evidence="8 9" key="1">
    <citation type="submission" date="2020-06" db="EMBL/GenBank/DDBJ databases">
        <authorList>
            <person name="Li R."/>
            <person name="Bekaert M."/>
        </authorList>
    </citation>
    <scope>NUCLEOTIDE SEQUENCE [LARGE SCALE GENOMIC DNA]</scope>
    <source>
        <strain evidence="9">wild</strain>
    </source>
</reference>
<feature type="binding site" evidence="4">
    <location>
        <position position="19"/>
    </location>
    <ligand>
        <name>Zn(2+)</name>
        <dbReference type="ChEBI" id="CHEBI:29105"/>
        <note>ligand shared with metalloproteinase partner</note>
    </ligand>
</feature>
<accession>A0A6J8EPA8</accession>
<feature type="disulfide bond" evidence="5">
    <location>
        <begin position="21"/>
        <end position="115"/>
    </location>
</feature>
<comment type="subcellular location">
    <subcellularLocation>
        <location evidence="1">Secreted</location>
    </subcellularLocation>
</comment>
<dbReference type="InterPro" id="IPR008993">
    <property type="entry name" value="TIMP-like_OB-fold"/>
</dbReference>
<name>A0A6J8EPA8_MYTCO</name>
<feature type="domain" description="NTR" evidence="7">
    <location>
        <begin position="19"/>
        <end position="141"/>
    </location>
</feature>
<evidence type="ECO:0000256" key="5">
    <source>
        <dbReference type="PIRSR" id="PIRSR601820-3"/>
    </source>
</evidence>
<dbReference type="Gene3D" id="2.40.50.120">
    <property type="match status" value="1"/>
</dbReference>
<protein>
    <recommendedName>
        <fullName evidence="7">NTR domain-containing protein</fullName>
    </recommendedName>
</protein>
<proteinExistence type="predicted"/>
<evidence type="ECO:0000256" key="1">
    <source>
        <dbReference type="ARBA" id="ARBA00004613"/>
    </source>
</evidence>
<keyword evidence="9" id="KW-1185">Reference proteome</keyword>
<keyword evidence="2" id="KW-0964">Secreted</keyword>
<feature type="chain" id="PRO_5026688560" description="NTR domain-containing protein" evidence="6">
    <location>
        <begin position="19"/>
        <end position="160"/>
    </location>
</feature>
<dbReference type="PROSITE" id="PS50189">
    <property type="entry name" value="NTR"/>
    <property type="match status" value="1"/>
</dbReference>
<evidence type="ECO:0000259" key="7">
    <source>
        <dbReference type="PROSITE" id="PS50189"/>
    </source>
</evidence>
<evidence type="ECO:0000313" key="9">
    <source>
        <dbReference type="Proteomes" id="UP000507470"/>
    </source>
</evidence>
<dbReference type="OrthoDB" id="6051538at2759"/>
<dbReference type="InterPro" id="IPR001134">
    <property type="entry name" value="Netrin_domain"/>
</dbReference>
<dbReference type="GO" id="GO:0005615">
    <property type="term" value="C:extracellular space"/>
    <property type="evidence" value="ECO:0007669"/>
    <property type="project" value="TreeGrafter"/>
</dbReference>
<dbReference type="GO" id="GO:0002020">
    <property type="term" value="F:protease binding"/>
    <property type="evidence" value="ECO:0007669"/>
    <property type="project" value="TreeGrafter"/>
</dbReference>
<dbReference type="GO" id="GO:0008191">
    <property type="term" value="F:metalloendopeptidase inhibitor activity"/>
    <property type="evidence" value="ECO:0007669"/>
    <property type="project" value="InterPro"/>
</dbReference>
<dbReference type="PANTHER" id="PTHR11844">
    <property type="entry name" value="METALLOPROTEASE INHIBITOR"/>
    <property type="match status" value="1"/>
</dbReference>
<feature type="disulfide bond" evidence="5">
    <location>
        <begin position="31"/>
        <end position="139"/>
    </location>
</feature>
<keyword evidence="4" id="KW-0479">Metal-binding</keyword>
<dbReference type="GO" id="GO:0046872">
    <property type="term" value="F:metal ion binding"/>
    <property type="evidence" value="ECO:0007669"/>
    <property type="project" value="UniProtKB-KW"/>
</dbReference>
<dbReference type="GO" id="GO:0031012">
    <property type="term" value="C:extracellular matrix"/>
    <property type="evidence" value="ECO:0007669"/>
    <property type="project" value="TreeGrafter"/>
</dbReference>
<evidence type="ECO:0000256" key="6">
    <source>
        <dbReference type="SAM" id="SignalP"/>
    </source>
</evidence>
<evidence type="ECO:0000256" key="4">
    <source>
        <dbReference type="PIRSR" id="PIRSR601820-1"/>
    </source>
</evidence>
<feature type="signal peptide" evidence="6">
    <location>
        <begin position="1"/>
        <end position="18"/>
    </location>
</feature>
<dbReference type="InterPro" id="IPR001820">
    <property type="entry name" value="TIMP"/>
</dbReference>
<evidence type="ECO:0000313" key="8">
    <source>
        <dbReference type="EMBL" id="CAC5421706.1"/>
    </source>
</evidence>
<organism evidence="8 9">
    <name type="scientific">Mytilus coruscus</name>
    <name type="common">Sea mussel</name>
    <dbReference type="NCBI Taxonomy" id="42192"/>
    <lineage>
        <taxon>Eukaryota</taxon>
        <taxon>Metazoa</taxon>
        <taxon>Spiralia</taxon>
        <taxon>Lophotrochozoa</taxon>
        <taxon>Mollusca</taxon>
        <taxon>Bivalvia</taxon>
        <taxon>Autobranchia</taxon>
        <taxon>Pteriomorphia</taxon>
        <taxon>Mytilida</taxon>
        <taxon>Mytiloidea</taxon>
        <taxon>Mytilidae</taxon>
        <taxon>Mytilinae</taxon>
        <taxon>Mytilus</taxon>
    </lineage>
</organism>
<keyword evidence="3 5" id="KW-1015">Disulfide bond</keyword>
<dbReference type="Pfam" id="PF00965">
    <property type="entry name" value="TIMP"/>
    <property type="match status" value="1"/>
</dbReference>
<dbReference type="AlphaFoldDB" id="A0A6J8EPA8"/>
<dbReference type="Proteomes" id="UP000507470">
    <property type="component" value="Unassembled WGS sequence"/>
</dbReference>
<dbReference type="PANTHER" id="PTHR11844:SF33">
    <property type="entry name" value="TISSUE INHIBITOR OF METALLOPROTEINASE"/>
    <property type="match status" value="1"/>
</dbReference>
<dbReference type="SUPFAM" id="SSF50242">
    <property type="entry name" value="TIMP-like"/>
    <property type="match status" value="1"/>
</dbReference>